<organism evidence="1 2">
    <name type="scientific">Oesophagostomum dentatum</name>
    <name type="common">Nodular worm</name>
    <dbReference type="NCBI Taxonomy" id="61180"/>
    <lineage>
        <taxon>Eukaryota</taxon>
        <taxon>Metazoa</taxon>
        <taxon>Ecdysozoa</taxon>
        <taxon>Nematoda</taxon>
        <taxon>Chromadorea</taxon>
        <taxon>Rhabditida</taxon>
        <taxon>Rhabditina</taxon>
        <taxon>Rhabditomorpha</taxon>
        <taxon>Strongyloidea</taxon>
        <taxon>Strongylidae</taxon>
        <taxon>Oesophagostomum</taxon>
    </lineage>
</organism>
<name>A0A0B1SPW1_OESDE</name>
<gene>
    <name evidence="1" type="ORF">OESDEN_13245</name>
</gene>
<sequence length="107" mass="12987">MDEIRKQTRSLYHSHLENLAFVYIKNQTEYDLLDGNKDLIVKNYSIEWPRRHYDERYWGKVQIEEVLQKALEQWDLKSVSTFTSTREPSRQVQYNDNLCFQIASRQV</sequence>
<dbReference type="AlphaFoldDB" id="A0A0B1SPW1"/>
<reference evidence="1 2" key="1">
    <citation type="submission" date="2014-03" db="EMBL/GenBank/DDBJ databases">
        <title>Draft genome of the hookworm Oesophagostomum dentatum.</title>
        <authorList>
            <person name="Mitreva M."/>
        </authorList>
    </citation>
    <scope>NUCLEOTIDE SEQUENCE [LARGE SCALE GENOMIC DNA]</scope>
    <source>
        <strain evidence="1 2">OD-Hann</strain>
    </source>
</reference>
<keyword evidence="2" id="KW-1185">Reference proteome</keyword>
<evidence type="ECO:0000313" key="1">
    <source>
        <dbReference type="EMBL" id="KHJ86989.1"/>
    </source>
</evidence>
<evidence type="ECO:0000313" key="2">
    <source>
        <dbReference type="Proteomes" id="UP000053660"/>
    </source>
</evidence>
<dbReference type="Proteomes" id="UP000053660">
    <property type="component" value="Unassembled WGS sequence"/>
</dbReference>
<accession>A0A0B1SPW1</accession>
<proteinExistence type="predicted"/>
<dbReference type="EMBL" id="KN558864">
    <property type="protein sequence ID" value="KHJ86989.1"/>
    <property type="molecule type" value="Genomic_DNA"/>
</dbReference>
<protein>
    <submittedName>
        <fullName evidence="1">Uncharacterized protein</fullName>
    </submittedName>
</protein>